<sequence>MPRPPLIVNGQKVCTKCGLLKSVEFFNKDKRAKSGHQSPCKVCQSKFYWDTRDKYRLLKNSNPKYAIKMREYYLNNKDAINTYKRERYNSEEGKALVKAVNQERRSKKRSTSDGTVTGGFIIHLLKEQNYKCAISGKDISNGNYHLDHVIPLSKGGTHTSSNIQLLQPSTNMSKKDSIYEAK</sequence>
<evidence type="ECO:0000259" key="1">
    <source>
        <dbReference type="SMART" id="SM00507"/>
    </source>
</evidence>
<protein>
    <recommendedName>
        <fullName evidence="1">HNH nuclease domain-containing protein</fullName>
    </recommendedName>
</protein>
<feature type="domain" description="HNH nuclease" evidence="1">
    <location>
        <begin position="121"/>
        <end position="172"/>
    </location>
</feature>
<dbReference type="InterPro" id="IPR003615">
    <property type="entry name" value="HNH_nuc"/>
</dbReference>
<proteinExistence type="predicted"/>
<dbReference type="InterPro" id="IPR029471">
    <property type="entry name" value="HNH_5"/>
</dbReference>
<evidence type="ECO:0000313" key="2">
    <source>
        <dbReference type="EMBL" id="KKN76406.1"/>
    </source>
</evidence>
<organism evidence="2">
    <name type="scientific">marine sediment metagenome</name>
    <dbReference type="NCBI Taxonomy" id="412755"/>
    <lineage>
        <taxon>unclassified sequences</taxon>
        <taxon>metagenomes</taxon>
        <taxon>ecological metagenomes</taxon>
    </lineage>
</organism>
<comment type="caution">
    <text evidence="2">The sequence shown here is derived from an EMBL/GenBank/DDBJ whole genome shotgun (WGS) entry which is preliminary data.</text>
</comment>
<dbReference type="AlphaFoldDB" id="A0A0F9VSH3"/>
<dbReference type="Pfam" id="PF14279">
    <property type="entry name" value="HNH_5"/>
    <property type="match status" value="1"/>
</dbReference>
<name>A0A0F9VSH3_9ZZZZ</name>
<dbReference type="SMART" id="SM00507">
    <property type="entry name" value="HNHc"/>
    <property type="match status" value="1"/>
</dbReference>
<gene>
    <name evidence="2" type="ORF">LCGC14_0370920</name>
</gene>
<reference evidence="2" key="1">
    <citation type="journal article" date="2015" name="Nature">
        <title>Complex archaea that bridge the gap between prokaryotes and eukaryotes.</title>
        <authorList>
            <person name="Spang A."/>
            <person name="Saw J.H."/>
            <person name="Jorgensen S.L."/>
            <person name="Zaremba-Niedzwiedzka K."/>
            <person name="Martijn J."/>
            <person name="Lind A.E."/>
            <person name="van Eijk R."/>
            <person name="Schleper C."/>
            <person name="Guy L."/>
            <person name="Ettema T.J."/>
        </authorList>
    </citation>
    <scope>NUCLEOTIDE SEQUENCE</scope>
</reference>
<accession>A0A0F9VSH3</accession>
<dbReference type="Gene3D" id="1.10.30.50">
    <property type="match status" value="1"/>
</dbReference>
<dbReference type="EMBL" id="LAZR01000296">
    <property type="protein sequence ID" value="KKN76406.1"/>
    <property type="molecule type" value="Genomic_DNA"/>
</dbReference>
<dbReference type="CDD" id="cd00085">
    <property type="entry name" value="HNHc"/>
    <property type="match status" value="1"/>
</dbReference>